<dbReference type="GeneID" id="17309754"/>
<evidence type="ECO:0000256" key="1">
    <source>
        <dbReference type="ARBA" id="ARBA00010815"/>
    </source>
</evidence>
<dbReference type="HOGENOM" id="CLU_045794_0_0_1"/>
<dbReference type="InterPro" id="IPR029063">
    <property type="entry name" value="SAM-dependent_MTases_sf"/>
</dbReference>
<reference evidence="2 4" key="1">
    <citation type="journal article" date="2012" name="Nature">
        <title>Algal genomes reveal evolutionary mosaicism and the fate of nucleomorphs.</title>
        <authorList>
            <consortium name="DOE Joint Genome Institute"/>
            <person name="Curtis B.A."/>
            <person name="Tanifuji G."/>
            <person name="Burki F."/>
            <person name="Gruber A."/>
            <person name="Irimia M."/>
            <person name="Maruyama S."/>
            <person name="Arias M.C."/>
            <person name="Ball S.G."/>
            <person name="Gile G.H."/>
            <person name="Hirakawa Y."/>
            <person name="Hopkins J.F."/>
            <person name="Kuo A."/>
            <person name="Rensing S.A."/>
            <person name="Schmutz J."/>
            <person name="Symeonidi A."/>
            <person name="Elias M."/>
            <person name="Eveleigh R.J."/>
            <person name="Herman E.K."/>
            <person name="Klute M.J."/>
            <person name="Nakayama T."/>
            <person name="Obornik M."/>
            <person name="Reyes-Prieto A."/>
            <person name="Armbrust E.V."/>
            <person name="Aves S.J."/>
            <person name="Beiko R.G."/>
            <person name="Coutinho P."/>
            <person name="Dacks J.B."/>
            <person name="Durnford D.G."/>
            <person name="Fast N.M."/>
            <person name="Green B.R."/>
            <person name="Grisdale C.J."/>
            <person name="Hempel F."/>
            <person name="Henrissat B."/>
            <person name="Hoppner M.P."/>
            <person name="Ishida K."/>
            <person name="Kim E."/>
            <person name="Koreny L."/>
            <person name="Kroth P.G."/>
            <person name="Liu Y."/>
            <person name="Malik S.B."/>
            <person name="Maier U.G."/>
            <person name="McRose D."/>
            <person name="Mock T."/>
            <person name="Neilson J.A."/>
            <person name="Onodera N.T."/>
            <person name="Poole A.M."/>
            <person name="Pritham E.J."/>
            <person name="Richards T.A."/>
            <person name="Rocap G."/>
            <person name="Roy S.W."/>
            <person name="Sarai C."/>
            <person name="Schaack S."/>
            <person name="Shirato S."/>
            <person name="Slamovits C.H."/>
            <person name="Spencer D.F."/>
            <person name="Suzuki S."/>
            <person name="Worden A.Z."/>
            <person name="Zauner S."/>
            <person name="Barry K."/>
            <person name="Bell C."/>
            <person name="Bharti A.K."/>
            <person name="Crow J.A."/>
            <person name="Grimwood J."/>
            <person name="Kramer R."/>
            <person name="Lindquist E."/>
            <person name="Lucas S."/>
            <person name="Salamov A."/>
            <person name="McFadden G.I."/>
            <person name="Lane C.E."/>
            <person name="Keeling P.J."/>
            <person name="Gray M.W."/>
            <person name="Grigoriev I.V."/>
            <person name="Archibald J.M."/>
        </authorList>
    </citation>
    <scope>NUCLEOTIDE SEQUENCE</scope>
    <source>
        <strain evidence="2 4">CCMP2712</strain>
    </source>
</reference>
<gene>
    <name evidence="2" type="ORF">GUITHDRAFT_157030</name>
</gene>
<dbReference type="PANTHER" id="PTHR43832">
    <property type="match status" value="1"/>
</dbReference>
<dbReference type="PaxDb" id="55529-EKX52795"/>
<evidence type="ECO:0000313" key="4">
    <source>
        <dbReference type="Proteomes" id="UP000011087"/>
    </source>
</evidence>
<dbReference type="RefSeq" id="XP_005839775.1">
    <property type="nucleotide sequence ID" value="XM_005839718.1"/>
</dbReference>
<dbReference type="AlphaFoldDB" id="L1JX83"/>
<organism evidence="2">
    <name type="scientific">Guillardia theta (strain CCMP2712)</name>
    <name type="common">Cryptophyte</name>
    <dbReference type="NCBI Taxonomy" id="905079"/>
    <lineage>
        <taxon>Eukaryota</taxon>
        <taxon>Cryptophyceae</taxon>
        <taxon>Pyrenomonadales</taxon>
        <taxon>Geminigeraceae</taxon>
        <taxon>Guillardia</taxon>
    </lineage>
</organism>
<sequence>MMPDFLTRWGMRRLLETNLVHRIPPPLSLPPSLPPSPPFLPLCVLAIIVGSKAAVDCDVFKVPKDVEVQRSSFMEYVESLKKLPIAMNTADANDQHYELPPEFFFPIMGDRLKYSCCIFKPSTHLDDINTAEVRTGVSSYLLTSCLQIDSLRQVEERAELVDGLDILELGCGWGSLSLYMAERFPKSRITSVSNSNGQRQHIEARAKERGLKNLTVITCDMNNFEAPEGKRFDRICSIEMFEHMKNYDTLMGKCVKWLKPGGKMFIHIFVHKHLAYNFETEGDDNWMGKYFFTGEVWLRRMDRNMKTIRPILSKVYGEENVTLWTARWRGFFLACSELFNYNRGNEWYVSHYLFEKPSNM</sequence>
<dbReference type="EnsemblProtists" id="EKX52795">
    <property type="protein sequence ID" value="EKX52795"/>
    <property type="gene ID" value="GUITHDRAFT_157030"/>
</dbReference>
<comment type="similarity">
    <text evidence="1">Belongs to the CFA/CMAS family.</text>
</comment>
<protein>
    <recommendedName>
        <fullName evidence="5">Methyltransferase domain-containing protein</fullName>
    </recommendedName>
</protein>
<dbReference type="PANTHER" id="PTHR43832:SF1">
    <property type="entry name" value="S-ADENOSYL-L-METHIONINE-DEPENDENT METHYLTRANSFERASES SUPERFAMILY PROTEIN"/>
    <property type="match status" value="1"/>
</dbReference>
<dbReference type="KEGG" id="gtt:GUITHDRAFT_157030"/>
<dbReference type="SUPFAM" id="SSF53335">
    <property type="entry name" value="S-adenosyl-L-methionine-dependent methyltransferases"/>
    <property type="match status" value="1"/>
</dbReference>
<dbReference type="CDD" id="cd02440">
    <property type="entry name" value="AdoMet_MTases"/>
    <property type="match status" value="1"/>
</dbReference>
<dbReference type="OrthoDB" id="506498at2759"/>
<evidence type="ECO:0000313" key="3">
    <source>
        <dbReference type="EnsemblProtists" id="EKX52795"/>
    </source>
</evidence>
<reference evidence="4" key="2">
    <citation type="submission" date="2012-11" db="EMBL/GenBank/DDBJ databases">
        <authorList>
            <person name="Kuo A."/>
            <person name="Curtis B.A."/>
            <person name="Tanifuji G."/>
            <person name="Burki F."/>
            <person name="Gruber A."/>
            <person name="Irimia M."/>
            <person name="Maruyama S."/>
            <person name="Arias M.C."/>
            <person name="Ball S.G."/>
            <person name="Gile G.H."/>
            <person name="Hirakawa Y."/>
            <person name="Hopkins J.F."/>
            <person name="Rensing S.A."/>
            <person name="Schmutz J."/>
            <person name="Symeonidi A."/>
            <person name="Elias M."/>
            <person name="Eveleigh R.J."/>
            <person name="Herman E.K."/>
            <person name="Klute M.J."/>
            <person name="Nakayama T."/>
            <person name="Obornik M."/>
            <person name="Reyes-Prieto A."/>
            <person name="Armbrust E.V."/>
            <person name="Aves S.J."/>
            <person name="Beiko R.G."/>
            <person name="Coutinho P."/>
            <person name="Dacks J.B."/>
            <person name="Durnford D.G."/>
            <person name="Fast N.M."/>
            <person name="Green B.R."/>
            <person name="Grisdale C."/>
            <person name="Hempe F."/>
            <person name="Henrissat B."/>
            <person name="Hoppner M.P."/>
            <person name="Ishida K.-I."/>
            <person name="Kim E."/>
            <person name="Koreny L."/>
            <person name="Kroth P.G."/>
            <person name="Liu Y."/>
            <person name="Malik S.-B."/>
            <person name="Maier U.G."/>
            <person name="McRose D."/>
            <person name="Mock T."/>
            <person name="Neilson J.A."/>
            <person name="Onodera N.T."/>
            <person name="Poole A.M."/>
            <person name="Pritham E.J."/>
            <person name="Richards T.A."/>
            <person name="Rocap G."/>
            <person name="Roy S.W."/>
            <person name="Sarai C."/>
            <person name="Schaack S."/>
            <person name="Shirato S."/>
            <person name="Slamovits C.H."/>
            <person name="Spencer D.F."/>
            <person name="Suzuki S."/>
            <person name="Worden A.Z."/>
            <person name="Zauner S."/>
            <person name="Barry K."/>
            <person name="Bell C."/>
            <person name="Bharti A.K."/>
            <person name="Crow J.A."/>
            <person name="Grimwood J."/>
            <person name="Kramer R."/>
            <person name="Lindquist E."/>
            <person name="Lucas S."/>
            <person name="Salamov A."/>
            <person name="McFadden G.I."/>
            <person name="Lane C.E."/>
            <person name="Keeling P.J."/>
            <person name="Gray M.W."/>
            <person name="Grigoriev I.V."/>
            <person name="Archibald J.M."/>
        </authorList>
    </citation>
    <scope>NUCLEOTIDE SEQUENCE</scope>
    <source>
        <strain evidence="4">CCMP2712</strain>
    </source>
</reference>
<dbReference type="STRING" id="905079.L1JX83"/>
<accession>L1JX83</accession>
<reference evidence="3" key="3">
    <citation type="submission" date="2015-06" db="UniProtKB">
        <authorList>
            <consortium name="EnsemblProtists"/>
        </authorList>
    </citation>
    <scope>IDENTIFICATION</scope>
</reference>
<evidence type="ECO:0008006" key="5">
    <source>
        <dbReference type="Google" id="ProtNLM"/>
    </source>
</evidence>
<dbReference type="OMA" id="IAQHFFT"/>
<dbReference type="Proteomes" id="UP000011087">
    <property type="component" value="Unassembled WGS sequence"/>
</dbReference>
<dbReference type="eggNOG" id="ENOG502QQW3">
    <property type="taxonomic scope" value="Eukaryota"/>
</dbReference>
<evidence type="ECO:0000313" key="2">
    <source>
        <dbReference type="EMBL" id="EKX52795.1"/>
    </source>
</evidence>
<dbReference type="Gene3D" id="3.40.50.150">
    <property type="entry name" value="Vaccinia Virus protein VP39"/>
    <property type="match status" value="1"/>
</dbReference>
<keyword evidence="4" id="KW-1185">Reference proteome</keyword>
<dbReference type="Pfam" id="PF02353">
    <property type="entry name" value="CMAS"/>
    <property type="match status" value="1"/>
</dbReference>
<proteinExistence type="inferred from homology"/>
<dbReference type="EMBL" id="JH992971">
    <property type="protein sequence ID" value="EKX52795.1"/>
    <property type="molecule type" value="Genomic_DNA"/>
</dbReference>
<name>L1JX83_GUITC</name>